<dbReference type="Pfam" id="PF03729">
    <property type="entry name" value="DUF308"/>
    <property type="match status" value="2"/>
</dbReference>
<name>A0ABR7NDF5_9FIRM</name>
<dbReference type="InterPro" id="IPR052712">
    <property type="entry name" value="Acid_resist_chaperone_HdeD"/>
</dbReference>
<evidence type="ECO:0000256" key="1">
    <source>
        <dbReference type="SAM" id="Phobius"/>
    </source>
</evidence>
<proteinExistence type="predicted"/>
<protein>
    <submittedName>
        <fullName evidence="2">DUF308 domain-containing protein</fullName>
    </submittedName>
</protein>
<accession>A0ABR7NDF5</accession>
<reference evidence="2 3" key="1">
    <citation type="submission" date="2020-08" db="EMBL/GenBank/DDBJ databases">
        <title>Genome public.</title>
        <authorList>
            <person name="Liu C."/>
            <person name="Sun Q."/>
        </authorList>
    </citation>
    <scope>NUCLEOTIDE SEQUENCE [LARGE SCALE GENOMIC DNA]</scope>
    <source>
        <strain evidence="2 3">NSJ-46</strain>
    </source>
</reference>
<dbReference type="Proteomes" id="UP000657421">
    <property type="component" value="Unassembled WGS sequence"/>
</dbReference>
<feature type="transmembrane region" description="Helical" evidence="1">
    <location>
        <begin position="9"/>
        <end position="27"/>
    </location>
</feature>
<gene>
    <name evidence="2" type="ORF">H8716_11585</name>
</gene>
<feature type="transmembrane region" description="Helical" evidence="1">
    <location>
        <begin position="148"/>
        <end position="169"/>
    </location>
</feature>
<dbReference type="InterPro" id="IPR005325">
    <property type="entry name" value="DUF308_memb"/>
</dbReference>
<dbReference type="EMBL" id="JACRSZ010000011">
    <property type="protein sequence ID" value="MBC8573718.1"/>
    <property type="molecule type" value="Genomic_DNA"/>
</dbReference>
<sequence length="189" mass="21036">MDLIKKAKHAYITISVVMVILGLVLVIWPEMSLSVLCYLIGAMLMIGGIVKLIGYFSKDLYRLAFQFDFAFGILSILLGLVFIIHPEHIISILPIVMGIFVLVDGVLKIQTALDAKTFGLTTWWMIILLAVATCICGLLLIFKPFESAVAMMILLGITLLIDGIQNLWVGIYTVKVSERNVIDVDYKEL</sequence>
<feature type="transmembrane region" description="Helical" evidence="1">
    <location>
        <begin position="119"/>
        <end position="142"/>
    </location>
</feature>
<keyword evidence="1" id="KW-0812">Transmembrane</keyword>
<dbReference type="PANTHER" id="PTHR34989">
    <property type="entry name" value="PROTEIN HDED"/>
    <property type="match status" value="1"/>
</dbReference>
<keyword evidence="3" id="KW-1185">Reference proteome</keyword>
<feature type="transmembrane region" description="Helical" evidence="1">
    <location>
        <begin position="89"/>
        <end position="107"/>
    </location>
</feature>
<comment type="caution">
    <text evidence="2">The sequence shown here is derived from an EMBL/GenBank/DDBJ whole genome shotgun (WGS) entry which is preliminary data.</text>
</comment>
<evidence type="ECO:0000313" key="3">
    <source>
        <dbReference type="Proteomes" id="UP000657421"/>
    </source>
</evidence>
<dbReference type="PANTHER" id="PTHR34989:SF1">
    <property type="entry name" value="PROTEIN HDED"/>
    <property type="match status" value="1"/>
</dbReference>
<keyword evidence="1" id="KW-0472">Membrane</keyword>
<feature type="transmembrane region" description="Helical" evidence="1">
    <location>
        <begin position="33"/>
        <end position="56"/>
    </location>
</feature>
<organism evidence="2 3">
    <name type="scientific">Jingyaoa shaoxingensis</name>
    <dbReference type="NCBI Taxonomy" id="2763671"/>
    <lineage>
        <taxon>Bacteria</taxon>
        <taxon>Bacillati</taxon>
        <taxon>Bacillota</taxon>
        <taxon>Clostridia</taxon>
        <taxon>Lachnospirales</taxon>
        <taxon>Lachnospiraceae</taxon>
        <taxon>Jingyaoa</taxon>
    </lineage>
</organism>
<evidence type="ECO:0000313" key="2">
    <source>
        <dbReference type="EMBL" id="MBC8573718.1"/>
    </source>
</evidence>
<feature type="transmembrane region" description="Helical" evidence="1">
    <location>
        <begin position="63"/>
        <end position="83"/>
    </location>
</feature>
<keyword evidence="1" id="KW-1133">Transmembrane helix</keyword>
<dbReference type="RefSeq" id="WP_249309012.1">
    <property type="nucleotide sequence ID" value="NZ_JACRSZ010000011.1"/>
</dbReference>